<dbReference type="EMBL" id="MU006336">
    <property type="protein sequence ID" value="KAF2846330.1"/>
    <property type="molecule type" value="Genomic_DNA"/>
</dbReference>
<reference evidence="1" key="1">
    <citation type="submission" date="2020-01" db="EMBL/GenBank/DDBJ databases">
        <authorList>
            <consortium name="DOE Joint Genome Institute"/>
            <person name="Haridas S."/>
            <person name="Albert R."/>
            <person name="Binder M."/>
            <person name="Bloem J."/>
            <person name="Labutti K."/>
            <person name="Salamov A."/>
            <person name="Andreopoulos B."/>
            <person name="Baker S.E."/>
            <person name="Barry K."/>
            <person name="Bills G."/>
            <person name="Bluhm B.H."/>
            <person name="Cannon C."/>
            <person name="Castanera R."/>
            <person name="Culley D.E."/>
            <person name="Daum C."/>
            <person name="Ezra D."/>
            <person name="Gonzalez J.B."/>
            <person name="Henrissat B."/>
            <person name="Kuo A."/>
            <person name="Liang C."/>
            <person name="Lipzen A."/>
            <person name="Lutzoni F."/>
            <person name="Magnuson J."/>
            <person name="Mondo S."/>
            <person name="Nolan M."/>
            <person name="Ohm R."/>
            <person name="Pangilinan J."/>
            <person name="Park H.-J."/>
            <person name="Ramirez L."/>
            <person name="Alfaro M."/>
            <person name="Sun H."/>
            <person name="Tritt A."/>
            <person name="Yoshinaga Y."/>
            <person name="Zwiers L.-H."/>
            <person name="Turgeon B.G."/>
            <person name="Goodwin S.B."/>
            <person name="Spatafora J.W."/>
            <person name="Crous P.W."/>
            <person name="Grigoriev I.V."/>
        </authorList>
    </citation>
    <scope>NUCLEOTIDE SEQUENCE</scope>
    <source>
        <strain evidence="1">IPT5</strain>
    </source>
</reference>
<dbReference type="AlphaFoldDB" id="A0A6A7ASN9"/>
<organism evidence="1 2">
    <name type="scientific">Plenodomus tracheiphilus IPT5</name>
    <dbReference type="NCBI Taxonomy" id="1408161"/>
    <lineage>
        <taxon>Eukaryota</taxon>
        <taxon>Fungi</taxon>
        <taxon>Dikarya</taxon>
        <taxon>Ascomycota</taxon>
        <taxon>Pezizomycotina</taxon>
        <taxon>Dothideomycetes</taxon>
        <taxon>Pleosporomycetidae</taxon>
        <taxon>Pleosporales</taxon>
        <taxon>Pleosporineae</taxon>
        <taxon>Leptosphaeriaceae</taxon>
        <taxon>Plenodomus</taxon>
    </lineage>
</organism>
<keyword evidence="2" id="KW-1185">Reference proteome</keyword>
<accession>A0A6A7ASN9</accession>
<dbReference type="Proteomes" id="UP000799423">
    <property type="component" value="Unassembled WGS sequence"/>
</dbReference>
<protein>
    <submittedName>
        <fullName evidence="1">Uncharacterized protein</fullName>
    </submittedName>
</protein>
<name>A0A6A7ASN9_9PLEO</name>
<gene>
    <name evidence="1" type="ORF">T440DRAFT_232587</name>
</gene>
<sequence length="142" mass="15336">MRPRRASASALGVEAKVVPWTISIRMAAHMGNSHRGATMPCSCPGPARPTSAWTLALPPKSARRALQRVTGPEGYSRCLAAIWSEHAPVPQPAAPPVRSTLEHNALTLNDVDRLASSPSAWRTQPIARISCLLKTGARLRFR</sequence>
<proteinExistence type="predicted"/>
<evidence type="ECO:0000313" key="1">
    <source>
        <dbReference type="EMBL" id="KAF2846330.1"/>
    </source>
</evidence>
<evidence type="ECO:0000313" key="2">
    <source>
        <dbReference type="Proteomes" id="UP000799423"/>
    </source>
</evidence>